<dbReference type="EMBL" id="AFFK01022209">
    <property type="status" value="NOT_ANNOTATED_CDS"/>
    <property type="molecule type" value="Genomic_DNA"/>
</dbReference>
<reference evidence="2" key="2">
    <citation type="submission" date="2015-02" db="UniProtKB">
        <authorList>
            <consortium name="EnsemblMetazoa"/>
        </authorList>
    </citation>
    <scope>IDENTIFICATION</scope>
</reference>
<reference evidence="3" key="1">
    <citation type="submission" date="2011-05" db="EMBL/GenBank/DDBJ databases">
        <authorList>
            <person name="Richards S.R."/>
            <person name="Qu J."/>
            <person name="Jiang H."/>
            <person name="Jhangiani S.N."/>
            <person name="Agravi P."/>
            <person name="Goodspeed R."/>
            <person name="Gross S."/>
            <person name="Mandapat C."/>
            <person name="Jackson L."/>
            <person name="Mathew T."/>
            <person name="Pu L."/>
            <person name="Thornton R."/>
            <person name="Saada N."/>
            <person name="Wilczek-Boney K.B."/>
            <person name="Lee S."/>
            <person name="Kovar C."/>
            <person name="Wu Y."/>
            <person name="Scherer S.E."/>
            <person name="Worley K.C."/>
            <person name="Muzny D.M."/>
            <person name="Gibbs R."/>
        </authorList>
    </citation>
    <scope>NUCLEOTIDE SEQUENCE</scope>
    <source>
        <strain evidence="3">Brora</strain>
    </source>
</reference>
<dbReference type="EnsemblMetazoa" id="SMAR010234-RA">
    <property type="protein sequence ID" value="SMAR010234-PA"/>
    <property type="gene ID" value="SMAR010234"/>
</dbReference>
<dbReference type="PANTHER" id="PTHR47160">
    <property type="entry name" value="PUTATIVE-RELATED"/>
    <property type="match status" value="1"/>
</dbReference>
<organism evidence="2 3">
    <name type="scientific">Strigamia maritima</name>
    <name type="common">European centipede</name>
    <name type="synonym">Geophilus maritimus</name>
    <dbReference type="NCBI Taxonomy" id="126957"/>
    <lineage>
        <taxon>Eukaryota</taxon>
        <taxon>Metazoa</taxon>
        <taxon>Ecdysozoa</taxon>
        <taxon>Arthropoda</taxon>
        <taxon>Myriapoda</taxon>
        <taxon>Chilopoda</taxon>
        <taxon>Pleurostigmophora</taxon>
        <taxon>Geophilomorpha</taxon>
        <taxon>Linotaeniidae</taxon>
        <taxon>Strigamia</taxon>
    </lineage>
</organism>
<dbReference type="Proteomes" id="UP000014500">
    <property type="component" value="Unassembled WGS sequence"/>
</dbReference>
<dbReference type="HOGENOM" id="CLU_774608_0_0_1"/>
<dbReference type="PhylomeDB" id="T1J943"/>
<proteinExistence type="predicted"/>
<feature type="region of interest" description="Disordered" evidence="1">
    <location>
        <begin position="273"/>
        <end position="348"/>
    </location>
</feature>
<protein>
    <recommendedName>
        <fullName evidence="4">MULE transposase domain-containing protein</fullName>
    </recommendedName>
</protein>
<evidence type="ECO:0000313" key="3">
    <source>
        <dbReference type="Proteomes" id="UP000014500"/>
    </source>
</evidence>
<feature type="compositionally biased region" description="Low complexity" evidence="1">
    <location>
        <begin position="276"/>
        <end position="286"/>
    </location>
</feature>
<dbReference type="AlphaFoldDB" id="T1J943"/>
<dbReference type="PANTHER" id="PTHR47160:SF8">
    <property type="entry name" value="MULE TRANSPOSASE DOMAIN-CONTAINING PROTEIN"/>
    <property type="match status" value="1"/>
</dbReference>
<feature type="compositionally biased region" description="Acidic residues" evidence="1">
    <location>
        <begin position="287"/>
        <end position="297"/>
    </location>
</feature>
<evidence type="ECO:0008006" key="4">
    <source>
        <dbReference type="Google" id="ProtNLM"/>
    </source>
</evidence>
<keyword evidence="3" id="KW-1185">Reference proteome</keyword>
<accession>T1J943</accession>
<sequence length="358" mass="40932">MQPSMQRSRNEAQPNLPSTLHELEQYCELCICTIVARDETNIFLLLAKTCWKPPEIPRDCKWMEQHKYYTDFESGLLPAIERGIPNARNQGCWFHYCQALWRNVQLIGLTNGYKTNITIKLIVRKSMALPLLPAADIRAGMTSIRNSTWIDRIGVERLTVNGEPGRTNNAVESFHSTLRRRTNNANHPNIWKFLDTLIRVENSNFRDYRLSQTGAEPRKKRKTKYAILNKKAQTFMRDYANNFLTIEQFLKKISFLGLQFENRIGGRRVNARVDVSSSSESASNSESDGESIDDSESASDNRENASDNRENASDSSFEVPPFRANEDSDSDGVQNELQQLPQNPLPQNPHQNMLCVVC</sequence>
<name>T1J943_STRMM</name>
<feature type="compositionally biased region" description="Basic and acidic residues" evidence="1">
    <location>
        <begin position="299"/>
        <end position="312"/>
    </location>
</feature>
<evidence type="ECO:0000313" key="2">
    <source>
        <dbReference type="EnsemblMetazoa" id="SMAR010234-PA"/>
    </source>
</evidence>
<evidence type="ECO:0000256" key="1">
    <source>
        <dbReference type="SAM" id="MobiDB-lite"/>
    </source>
</evidence>